<dbReference type="Gene3D" id="3.40.50.300">
    <property type="entry name" value="P-loop containing nucleotide triphosphate hydrolases"/>
    <property type="match status" value="1"/>
</dbReference>
<dbReference type="Pfam" id="PF18073">
    <property type="entry name" value="Zn_ribbon_LapB"/>
    <property type="match status" value="1"/>
</dbReference>
<dbReference type="InterPro" id="IPR041166">
    <property type="entry name" value="Rubredoxin_2"/>
</dbReference>
<protein>
    <recommendedName>
        <fullName evidence="11 12">DNA repair protein RadA</fullName>
    </recommendedName>
</protein>
<dbReference type="EMBL" id="CP046322">
    <property type="protein sequence ID" value="QGS34224.1"/>
    <property type="molecule type" value="Genomic_DNA"/>
</dbReference>
<evidence type="ECO:0000256" key="5">
    <source>
        <dbReference type="ARBA" id="ARBA00022801"/>
    </source>
</evidence>
<dbReference type="SUPFAM" id="SSF54211">
    <property type="entry name" value="Ribosomal protein S5 domain 2-like"/>
    <property type="match status" value="1"/>
</dbReference>
<evidence type="ECO:0000256" key="11">
    <source>
        <dbReference type="HAMAP-Rule" id="MF_01498"/>
    </source>
</evidence>
<evidence type="ECO:0000256" key="6">
    <source>
        <dbReference type="ARBA" id="ARBA00022833"/>
    </source>
</evidence>
<gene>
    <name evidence="11 15" type="primary">radA</name>
    <name evidence="15" type="ORF">FOB82_03965</name>
</gene>
<keyword evidence="10 11" id="KW-0234">DNA repair</keyword>
<comment type="function">
    <text evidence="13">DNA-dependent ATPase involved in processing of recombination intermediates, plays a role in repairing DNA breaks. Stimulates the branch migration of RecA-mediated strand transfer reactions, allowing the 3' invading strand to extend heteroduplex DNA faster. Binds ssDNA in the presence of ADP but not other nucleotides, has ATPase activity that is stimulated by ssDNA and various branched DNA structures, but inhibited by SSB. Does not have RecA's homology-searching function.</text>
</comment>
<dbReference type="GO" id="GO:0005829">
    <property type="term" value="C:cytosol"/>
    <property type="evidence" value="ECO:0007669"/>
    <property type="project" value="TreeGrafter"/>
</dbReference>
<dbReference type="Pfam" id="PF13481">
    <property type="entry name" value="AAA_25"/>
    <property type="match status" value="1"/>
</dbReference>
<dbReference type="PROSITE" id="PS50162">
    <property type="entry name" value="RECA_2"/>
    <property type="match status" value="1"/>
</dbReference>
<dbReference type="InterPro" id="IPR014721">
    <property type="entry name" value="Ribsml_uS5_D2-typ_fold_subgr"/>
</dbReference>
<dbReference type="SUPFAM" id="SSF52540">
    <property type="entry name" value="P-loop containing nucleoside triphosphate hydrolases"/>
    <property type="match status" value="1"/>
</dbReference>
<keyword evidence="6 13" id="KW-0862">Zinc</keyword>
<dbReference type="GO" id="GO:0005524">
    <property type="term" value="F:ATP binding"/>
    <property type="evidence" value="ECO:0007669"/>
    <property type="project" value="UniProtKB-UniRule"/>
</dbReference>
<keyword evidence="8 11" id="KW-0346">Stress response</keyword>
<comment type="function">
    <text evidence="11">Plays a role in repairing double-strand DNA breaks, probably involving stabilizing or processing branched DNA or blocked replication forks.</text>
</comment>
<evidence type="ECO:0000256" key="1">
    <source>
        <dbReference type="ARBA" id="ARBA00022723"/>
    </source>
</evidence>
<dbReference type="Pfam" id="PF13541">
    <property type="entry name" value="ChlI"/>
    <property type="match status" value="1"/>
</dbReference>
<keyword evidence="5" id="KW-0378">Hydrolase</keyword>
<dbReference type="Gene3D" id="3.30.230.10">
    <property type="match status" value="1"/>
</dbReference>
<keyword evidence="2 11" id="KW-0547">Nucleotide-binding</keyword>
<organism evidence="15 16">
    <name type="scientific">Corynebacterium xerosis</name>
    <dbReference type="NCBI Taxonomy" id="1725"/>
    <lineage>
        <taxon>Bacteria</taxon>
        <taxon>Bacillati</taxon>
        <taxon>Actinomycetota</taxon>
        <taxon>Actinomycetes</taxon>
        <taxon>Mycobacteriales</taxon>
        <taxon>Corynebacteriaceae</taxon>
        <taxon>Corynebacterium</taxon>
    </lineage>
</organism>
<evidence type="ECO:0000313" key="16">
    <source>
        <dbReference type="Proteomes" id="UP000426857"/>
    </source>
</evidence>
<evidence type="ECO:0000256" key="13">
    <source>
        <dbReference type="RuleBase" id="RU003555"/>
    </source>
</evidence>
<dbReference type="GO" id="GO:0016787">
    <property type="term" value="F:hydrolase activity"/>
    <property type="evidence" value="ECO:0007669"/>
    <property type="project" value="UniProtKB-KW"/>
</dbReference>
<evidence type="ECO:0000256" key="4">
    <source>
        <dbReference type="ARBA" id="ARBA00022771"/>
    </source>
</evidence>
<evidence type="ECO:0000259" key="14">
    <source>
        <dbReference type="PROSITE" id="PS50162"/>
    </source>
</evidence>
<dbReference type="GO" id="GO:0008270">
    <property type="term" value="F:zinc ion binding"/>
    <property type="evidence" value="ECO:0007669"/>
    <property type="project" value="UniProtKB-KW"/>
</dbReference>
<dbReference type="InterPro" id="IPR020588">
    <property type="entry name" value="RecA_ATP-bd"/>
</dbReference>
<dbReference type="SMART" id="SM00382">
    <property type="entry name" value="AAA"/>
    <property type="match status" value="1"/>
</dbReference>
<dbReference type="InterPro" id="IPR027417">
    <property type="entry name" value="P-loop_NTPase"/>
</dbReference>
<comment type="similarity">
    <text evidence="11 13">Belongs to the RecA family. RadA subfamily.</text>
</comment>
<evidence type="ECO:0000256" key="2">
    <source>
        <dbReference type="ARBA" id="ARBA00022741"/>
    </source>
</evidence>
<dbReference type="InterPro" id="IPR004504">
    <property type="entry name" value="DNA_repair_RadA"/>
</dbReference>
<feature type="short sequence motif" description="RadA KNRFG motif" evidence="11">
    <location>
        <begin position="257"/>
        <end position="261"/>
    </location>
</feature>
<dbReference type="PANTHER" id="PTHR32472:SF10">
    <property type="entry name" value="DNA REPAIR PROTEIN RADA-LIKE PROTEIN"/>
    <property type="match status" value="1"/>
</dbReference>
<keyword evidence="4 13" id="KW-0863">Zinc-finger</keyword>
<dbReference type="GO" id="GO:0000725">
    <property type="term" value="P:recombinational repair"/>
    <property type="evidence" value="ECO:0007669"/>
    <property type="project" value="UniProtKB-UniRule"/>
</dbReference>
<evidence type="ECO:0000256" key="10">
    <source>
        <dbReference type="ARBA" id="ARBA00023204"/>
    </source>
</evidence>
<dbReference type="RefSeq" id="WP_155868136.1">
    <property type="nucleotide sequence ID" value="NZ_CP046322.1"/>
</dbReference>
<evidence type="ECO:0000256" key="8">
    <source>
        <dbReference type="ARBA" id="ARBA00023016"/>
    </source>
</evidence>
<keyword evidence="7 11" id="KW-0067">ATP-binding</keyword>
<keyword evidence="3 11" id="KW-0227">DNA damage</keyword>
<dbReference type="GO" id="GO:0003684">
    <property type="term" value="F:damaged DNA binding"/>
    <property type="evidence" value="ECO:0007669"/>
    <property type="project" value="InterPro"/>
</dbReference>
<dbReference type="AlphaFoldDB" id="A0A6B8TF89"/>
<feature type="domain" description="RecA family profile 1" evidence="14">
    <location>
        <begin position="70"/>
        <end position="220"/>
    </location>
</feature>
<dbReference type="InterPro" id="IPR020568">
    <property type="entry name" value="Ribosomal_Su5_D2-typ_SF"/>
</dbReference>
<dbReference type="Proteomes" id="UP000426857">
    <property type="component" value="Chromosome"/>
</dbReference>
<feature type="region of interest" description="Lon-protease-like" evidence="11">
    <location>
        <begin position="357"/>
        <end position="462"/>
    </location>
</feature>
<dbReference type="KEGG" id="cxe:FOB82_03965"/>
<accession>A0A6B8TF89</accession>
<evidence type="ECO:0000256" key="7">
    <source>
        <dbReference type="ARBA" id="ARBA00022840"/>
    </source>
</evidence>
<evidence type="ECO:0000256" key="9">
    <source>
        <dbReference type="ARBA" id="ARBA00023125"/>
    </source>
</evidence>
<comment type="domain">
    <text evidence="11">The middle region has homology to RecA with ATPase motifs including the RadA KNRFG motif, while the C-terminus is homologous to Lon protease.</text>
</comment>
<feature type="binding site" evidence="11">
    <location>
        <begin position="99"/>
        <end position="106"/>
    </location>
    <ligand>
        <name>ATP</name>
        <dbReference type="ChEBI" id="CHEBI:30616"/>
    </ligand>
</feature>
<keyword evidence="1 11" id="KW-0479">Metal-binding</keyword>
<sequence length="462" mass="47848">MAKGPSYSCSACGWRASKWVGQCPSCGEWGSLTETVDTVGRSRSAVSAVSSASGLPAVAAKRITGIDPGLAKAVPTGIGELDRVLGRGVVPGSVVLLAGEPGVGKSTLLLEVAYRCASGELGPALYVTGEESVGQVRLRAERTGALHDELYLAAESDVGEVIEQALAVKPGLLIVDSVQTMQAAGVEGTRGGVAQARAVTAALTALAKESGIAILVVGHVTKDGTVAGPRTMEHLVDVVLNFEGDRHSGLRFLRGLKNRFGATDEVGCFEQTADGIREVEDPSGLFLHHRSPTPGTAVTVAMEGRRPLLAEVQGLIVSGDAKSNRRNVSGLDQRRVPMVAAILAEHGPSMKTLASQEIYVASVGGMSMVEPAADLAVAIALASAAKQRPVRENTVVIGELGLAGEVRRVPDMARRLKEAARMGFSRAIVPKETEDVQGSAKSGGLRLVRVGTVTEAFNAALG</sequence>
<dbReference type="InterPro" id="IPR003593">
    <property type="entry name" value="AAA+_ATPase"/>
</dbReference>
<evidence type="ECO:0000313" key="15">
    <source>
        <dbReference type="EMBL" id="QGS34224.1"/>
    </source>
</evidence>
<dbReference type="PRINTS" id="PR01874">
    <property type="entry name" value="DNAREPAIRADA"/>
</dbReference>
<dbReference type="PANTHER" id="PTHR32472">
    <property type="entry name" value="DNA REPAIR PROTEIN RADA"/>
    <property type="match status" value="1"/>
</dbReference>
<keyword evidence="9 11" id="KW-0238">DNA-binding</keyword>
<dbReference type="NCBIfam" id="TIGR00416">
    <property type="entry name" value="sms"/>
    <property type="match status" value="1"/>
</dbReference>
<name>A0A6B8TF89_9CORY</name>
<reference evidence="15 16" key="1">
    <citation type="submission" date="2019-11" db="EMBL/GenBank/DDBJ databases">
        <title>FDA dAtabase for Regulatory Grade micrObial Sequences (FDA-ARGOS): Supporting development and validation of Infectious Disease Dx tests.</title>
        <authorList>
            <person name="Kerrigan L."/>
            <person name="Long C."/>
            <person name="Tallon L."/>
            <person name="Sadzewicz L."/>
            <person name="Vavikolanu K."/>
            <person name="Mehta A."/>
            <person name="Aluvathingal J."/>
            <person name="Nadendla S."/>
            <person name="Yan Y."/>
            <person name="Sichtig H."/>
        </authorList>
    </citation>
    <scope>NUCLEOTIDE SEQUENCE [LARGE SCALE GENOMIC DNA]</scope>
    <source>
        <strain evidence="15 16">FDAARGOS_674</strain>
    </source>
</reference>
<dbReference type="FunFam" id="3.40.50.300:FF:000050">
    <property type="entry name" value="DNA repair protein RadA"/>
    <property type="match status" value="1"/>
</dbReference>
<proteinExistence type="inferred from homology"/>
<evidence type="ECO:0000256" key="3">
    <source>
        <dbReference type="ARBA" id="ARBA00022763"/>
    </source>
</evidence>
<dbReference type="HAMAP" id="MF_01498">
    <property type="entry name" value="RadA_bact"/>
    <property type="match status" value="1"/>
</dbReference>
<dbReference type="GO" id="GO:0140664">
    <property type="term" value="F:ATP-dependent DNA damage sensor activity"/>
    <property type="evidence" value="ECO:0007669"/>
    <property type="project" value="InterPro"/>
</dbReference>
<evidence type="ECO:0000256" key="12">
    <source>
        <dbReference type="NCBIfam" id="TIGR00416"/>
    </source>
</evidence>